<dbReference type="EMBL" id="JAVRJZ010000012">
    <property type="protein sequence ID" value="KAK2715997.1"/>
    <property type="molecule type" value="Genomic_DNA"/>
</dbReference>
<comment type="caution">
    <text evidence="2">The sequence shown here is derived from an EMBL/GenBank/DDBJ whole genome shotgun (WGS) entry which is preliminary data.</text>
</comment>
<feature type="region of interest" description="Disordered" evidence="1">
    <location>
        <begin position="240"/>
        <end position="276"/>
    </location>
</feature>
<name>A0AA88I629_ARTSF</name>
<sequence>MDEESSSIKTYTLIAPFIQAFTELHKEYLIDYAADFEFFRNKWKLKSMDKFTYPLTLPENSIHFLDEAFDFLVDRLSSRYHLPTRILSIYTMYALFINQSVSSNGEKAVRISIALDDCKNIELLKKILIEGKHIDCFIVILKLKAFNAFAAVVARGRFYRGFDKDTAGDTLATITETFANKFRNRTIPNLINLHDHLRQQHIDGQGVGSLDHLPYPNLPQDLTVETDILANISNFRPTAKGIAKEEETEPTMEEQLGPKSVPGQERKKKSKIQTKK</sequence>
<evidence type="ECO:0000313" key="3">
    <source>
        <dbReference type="Proteomes" id="UP001187531"/>
    </source>
</evidence>
<organism evidence="2 3">
    <name type="scientific">Artemia franciscana</name>
    <name type="common">Brine shrimp</name>
    <name type="synonym">Artemia sanfranciscana</name>
    <dbReference type="NCBI Taxonomy" id="6661"/>
    <lineage>
        <taxon>Eukaryota</taxon>
        <taxon>Metazoa</taxon>
        <taxon>Ecdysozoa</taxon>
        <taxon>Arthropoda</taxon>
        <taxon>Crustacea</taxon>
        <taxon>Branchiopoda</taxon>
        <taxon>Anostraca</taxon>
        <taxon>Artemiidae</taxon>
        <taxon>Artemia</taxon>
    </lineage>
</organism>
<dbReference type="InterPro" id="IPR019188">
    <property type="entry name" value="SNAPC1"/>
</dbReference>
<protein>
    <submittedName>
        <fullName evidence="2">Uncharacterized protein</fullName>
    </submittedName>
</protein>
<evidence type="ECO:0000313" key="2">
    <source>
        <dbReference type="EMBL" id="KAK2715997.1"/>
    </source>
</evidence>
<gene>
    <name evidence="2" type="ORF">QYM36_010531</name>
</gene>
<accession>A0AA88I629</accession>
<proteinExistence type="predicted"/>
<dbReference type="AlphaFoldDB" id="A0AA88I629"/>
<feature type="compositionally biased region" description="Basic residues" evidence="1">
    <location>
        <begin position="266"/>
        <end position="276"/>
    </location>
</feature>
<dbReference type="Proteomes" id="UP001187531">
    <property type="component" value="Unassembled WGS sequence"/>
</dbReference>
<reference evidence="2" key="1">
    <citation type="submission" date="2023-07" db="EMBL/GenBank/DDBJ databases">
        <title>Chromosome-level genome assembly of Artemia franciscana.</title>
        <authorList>
            <person name="Jo E."/>
        </authorList>
    </citation>
    <scope>NUCLEOTIDE SEQUENCE</scope>
    <source>
        <tissue evidence="2">Whole body</tissue>
    </source>
</reference>
<keyword evidence="3" id="KW-1185">Reference proteome</keyword>
<evidence type="ECO:0000256" key="1">
    <source>
        <dbReference type="SAM" id="MobiDB-lite"/>
    </source>
</evidence>
<dbReference type="Pfam" id="PF09808">
    <property type="entry name" value="SNAPC1"/>
    <property type="match status" value="1"/>
</dbReference>